<dbReference type="GO" id="GO:0003755">
    <property type="term" value="F:peptidyl-prolyl cis-trans isomerase activity"/>
    <property type="evidence" value="ECO:0007669"/>
    <property type="project" value="UniProtKB-KW"/>
</dbReference>
<dbReference type="VEuPathDB" id="CryptoDB:Cvel_11027"/>
<evidence type="ECO:0000259" key="2">
    <source>
        <dbReference type="PROSITE" id="PS50059"/>
    </source>
</evidence>
<dbReference type="AlphaFoldDB" id="A0A0G4I525"/>
<proteinExistence type="predicted"/>
<keyword evidence="1" id="KW-0413">Isomerase</keyword>
<dbReference type="InterPro" id="IPR001179">
    <property type="entry name" value="PPIase_FKBP_dom"/>
</dbReference>
<name>A0A0G4I525_9ALVE</name>
<keyword evidence="1" id="KW-0697">Rotamase</keyword>
<dbReference type="InterPro" id="IPR046357">
    <property type="entry name" value="PPIase_dom_sf"/>
</dbReference>
<dbReference type="Gene3D" id="3.10.50.40">
    <property type="match status" value="1"/>
</dbReference>
<dbReference type="EMBL" id="CDMZ01005127">
    <property type="protein sequence ID" value="CEM52048.1"/>
    <property type="molecule type" value="Genomic_DNA"/>
</dbReference>
<feature type="domain" description="PPIase FKBP-type" evidence="2">
    <location>
        <begin position="158"/>
        <end position="247"/>
    </location>
</feature>
<dbReference type="PROSITE" id="PS50059">
    <property type="entry name" value="FKBP_PPIASE"/>
    <property type="match status" value="1"/>
</dbReference>
<evidence type="ECO:0000313" key="3">
    <source>
        <dbReference type="EMBL" id="CEM52048.1"/>
    </source>
</evidence>
<dbReference type="EC" id="5.2.1.8" evidence="1"/>
<comment type="catalytic activity">
    <reaction evidence="1">
        <text>[protein]-peptidylproline (omega=180) = [protein]-peptidylproline (omega=0)</text>
        <dbReference type="Rhea" id="RHEA:16237"/>
        <dbReference type="Rhea" id="RHEA-COMP:10747"/>
        <dbReference type="Rhea" id="RHEA-COMP:10748"/>
        <dbReference type="ChEBI" id="CHEBI:83833"/>
        <dbReference type="ChEBI" id="CHEBI:83834"/>
        <dbReference type="EC" id="5.2.1.8"/>
    </reaction>
</comment>
<dbReference type="SUPFAM" id="SSF54534">
    <property type="entry name" value="FKBP-like"/>
    <property type="match status" value="1"/>
</dbReference>
<protein>
    <recommendedName>
        <fullName evidence="1">peptidylprolyl isomerase</fullName>
        <ecNumber evidence="1">5.2.1.8</ecNumber>
    </recommendedName>
</protein>
<reference evidence="3" key="1">
    <citation type="submission" date="2014-11" db="EMBL/GenBank/DDBJ databases">
        <authorList>
            <person name="Otto D Thomas"/>
            <person name="Naeem Raeece"/>
        </authorList>
    </citation>
    <scope>NUCLEOTIDE SEQUENCE</scope>
</reference>
<organism evidence="3">
    <name type="scientific">Chromera velia CCMP2878</name>
    <dbReference type="NCBI Taxonomy" id="1169474"/>
    <lineage>
        <taxon>Eukaryota</taxon>
        <taxon>Sar</taxon>
        <taxon>Alveolata</taxon>
        <taxon>Colpodellida</taxon>
        <taxon>Chromeraceae</taxon>
        <taxon>Chromera</taxon>
    </lineage>
</organism>
<accession>A0A0G4I525</accession>
<dbReference type="Pfam" id="PF00254">
    <property type="entry name" value="FKBP_C"/>
    <property type="match status" value="1"/>
</dbReference>
<sequence length="247" mass="27370">MRSDVPPEGATVVMRKGGSLGLAVFFCLFASAQGFLSKPIGFRSGGSAQRRLVSLNSEGDGRHDESRRRHISLKLLRPALLMPALFWGAQTAQAQSAEDESPLSKVLNAVPLPKKKKQEGPIIKLPYEVKEIPGYTMMEPGLQYRVVQEGSDEKVDKLDIVQIDCDVWRDDFNGTLVFSTSSLKQPLEVQLGVKEVNKALEANLLKMTVGETREIVALDAFTYPRYSIGDIPSRTTLYYLITLKKVV</sequence>
<evidence type="ECO:0000256" key="1">
    <source>
        <dbReference type="PROSITE-ProRule" id="PRU00277"/>
    </source>
</evidence>
<gene>
    <name evidence="3" type="ORF">Cvel_11027</name>
</gene>